<dbReference type="GO" id="GO:0018845">
    <property type="term" value="F:2-hydroxychromene-2-carboxylate isomerase activity"/>
    <property type="evidence" value="ECO:0007669"/>
    <property type="project" value="UniProtKB-UniRule"/>
</dbReference>
<reference evidence="4 5" key="1">
    <citation type="journal article" date="2018" name="Nat. Biotechnol.">
        <title>A standardized bacterial taxonomy based on genome phylogeny substantially revises the tree of life.</title>
        <authorList>
            <person name="Parks D.H."/>
            <person name="Chuvochina M."/>
            <person name="Waite D.W."/>
            <person name="Rinke C."/>
            <person name="Skarshewski A."/>
            <person name="Chaumeil P.A."/>
            <person name="Hugenholtz P."/>
        </authorList>
    </citation>
    <scope>NUCLEOTIDE SEQUENCE [LARGE SCALE GENOMIC DNA]</scope>
    <source>
        <strain evidence="4">UBA10707</strain>
    </source>
</reference>
<dbReference type="EMBL" id="DOEK01000004">
    <property type="protein sequence ID" value="HBP28084.1"/>
    <property type="molecule type" value="Genomic_DNA"/>
</dbReference>
<dbReference type="GO" id="GO:1901170">
    <property type="term" value="P:naphthalene catabolic process"/>
    <property type="evidence" value="ECO:0007669"/>
    <property type="project" value="InterPro"/>
</dbReference>
<accession>A0A356LAY8</accession>
<evidence type="ECO:0000256" key="2">
    <source>
        <dbReference type="PIRSR" id="PIRSR006386-1"/>
    </source>
</evidence>
<dbReference type="InterPro" id="IPR051924">
    <property type="entry name" value="GST_Kappa/NadH"/>
</dbReference>
<protein>
    <recommendedName>
        <fullName evidence="1">2-hydroxychromene-2-carboxylate isomerase</fullName>
        <ecNumber evidence="1">5.99.1.4</ecNumber>
    </recommendedName>
</protein>
<dbReference type="InterPro" id="IPR014440">
    <property type="entry name" value="HCCAis_GSTk"/>
</dbReference>
<dbReference type="GO" id="GO:0004364">
    <property type="term" value="F:glutathione transferase activity"/>
    <property type="evidence" value="ECO:0007669"/>
    <property type="project" value="TreeGrafter"/>
</dbReference>
<dbReference type="AlphaFoldDB" id="A0A356LAY8"/>
<keyword evidence="1 4" id="KW-0413">Isomerase</keyword>
<dbReference type="GO" id="GO:0004602">
    <property type="term" value="F:glutathione peroxidase activity"/>
    <property type="evidence" value="ECO:0007669"/>
    <property type="project" value="TreeGrafter"/>
</dbReference>
<evidence type="ECO:0000256" key="1">
    <source>
        <dbReference type="PIRNR" id="PIRNR006386"/>
    </source>
</evidence>
<dbReference type="Proteomes" id="UP000264036">
    <property type="component" value="Unassembled WGS sequence"/>
</dbReference>
<feature type="domain" description="DSBA-like thioredoxin" evidence="3">
    <location>
        <begin position="5"/>
        <end position="197"/>
    </location>
</feature>
<evidence type="ECO:0000259" key="3">
    <source>
        <dbReference type="Pfam" id="PF01323"/>
    </source>
</evidence>
<dbReference type="GO" id="GO:0006749">
    <property type="term" value="P:glutathione metabolic process"/>
    <property type="evidence" value="ECO:0007669"/>
    <property type="project" value="TreeGrafter"/>
</dbReference>
<dbReference type="InterPro" id="IPR044087">
    <property type="entry name" value="NahD-like"/>
</dbReference>
<organism evidence="4 5">
    <name type="scientific">Advenella kashmirensis</name>
    <dbReference type="NCBI Taxonomy" id="310575"/>
    <lineage>
        <taxon>Bacteria</taxon>
        <taxon>Pseudomonadati</taxon>
        <taxon>Pseudomonadota</taxon>
        <taxon>Betaproteobacteria</taxon>
        <taxon>Burkholderiales</taxon>
        <taxon>Alcaligenaceae</taxon>
    </lineage>
</organism>
<proteinExistence type="inferred from homology"/>
<dbReference type="PIRSF" id="PIRSF006386">
    <property type="entry name" value="HCCAis_GSTk"/>
    <property type="match status" value="1"/>
</dbReference>
<comment type="catalytic activity">
    <reaction evidence="1">
        <text>2-hydroxychromene-2-carboxylate = (3E)-4-(2-hydroxyphenyl)-2-oxobut-3-enoate</text>
        <dbReference type="Rhea" id="RHEA:27401"/>
        <dbReference type="ChEBI" id="CHEBI:59350"/>
        <dbReference type="ChEBI" id="CHEBI:59353"/>
        <dbReference type="EC" id="5.99.1.4"/>
    </reaction>
</comment>
<name>A0A356LAY8_9BURK</name>
<dbReference type="InterPro" id="IPR001853">
    <property type="entry name" value="DSBA-like_thioredoxin_dom"/>
</dbReference>
<dbReference type="CDD" id="cd03022">
    <property type="entry name" value="DsbA_HCCA_Iso"/>
    <property type="match status" value="1"/>
</dbReference>
<dbReference type="EC" id="5.99.1.4" evidence="1"/>
<feature type="active site" description="Nucleophile" evidence="2">
    <location>
        <position position="14"/>
    </location>
</feature>
<dbReference type="Gene3D" id="3.40.30.10">
    <property type="entry name" value="Glutaredoxin"/>
    <property type="match status" value="1"/>
</dbReference>
<dbReference type="PANTHER" id="PTHR42943:SF13">
    <property type="entry name" value="GLUTATHIONE S-TRANSFERASE KAPPA-RELATED"/>
    <property type="match status" value="1"/>
</dbReference>
<dbReference type="Pfam" id="PF01323">
    <property type="entry name" value="DSBA"/>
    <property type="match status" value="1"/>
</dbReference>
<gene>
    <name evidence="4" type="ORF">DD666_01545</name>
</gene>
<dbReference type="SUPFAM" id="SSF52833">
    <property type="entry name" value="Thioredoxin-like"/>
    <property type="match status" value="1"/>
</dbReference>
<evidence type="ECO:0000313" key="5">
    <source>
        <dbReference type="Proteomes" id="UP000264036"/>
    </source>
</evidence>
<evidence type="ECO:0000313" key="4">
    <source>
        <dbReference type="EMBL" id="HBP28084.1"/>
    </source>
</evidence>
<dbReference type="InterPro" id="IPR036249">
    <property type="entry name" value="Thioredoxin-like_sf"/>
</dbReference>
<sequence>MSGKTIDYYFWLNSDWAYLGADRLARIAEKYDAAINYKPVDLPDVYARTGGMLLHQRSPERQAYRIAELKRWCRKLDISINLQPKYMCPNADLASCMVIAASQNGIDIAQLSKSILRAEWCEDEDISSDITLIDIANKHGLDGLTLMNQAQAPQIIALYRKFTDEAVACGVFGSPSYVFKNELFWGQDRLDMLEEAIRRAD</sequence>
<comment type="similarity">
    <text evidence="1">Belongs to the GST superfamily. NadH family.</text>
</comment>
<dbReference type="PANTHER" id="PTHR42943">
    <property type="entry name" value="GLUTATHIONE S-TRANSFERASE KAPPA"/>
    <property type="match status" value="1"/>
</dbReference>
<comment type="caution">
    <text evidence="4">The sequence shown here is derived from an EMBL/GenBank/DDBJ whole genome shotgun (WGS) entry which is preliminary data.</text>
</comment>